<proteinExistence type="predicted"/>
<organism evidence="3">
    <name type="scientific">Thelazia callipaeda</name>
    <name type="common">Oriental eyeworm</name>
    <name type="synonym">Parasitic nematode</name>
    <dbReference type="NCBI Taxonomy" id="103827"/>
    <lineage>
        <taxon>Eukaryota</taxon>
        <taxon>Metazoa</taxon>
        <taxon>Ecdysozoa</taxon>
        <taxon>Nematoda</taxon>
        <taxon>Chromadorea</taxon>
        <taxon>Rhabditida</taxon>
        <taxon>Spirurina</taxon>
        <taxon>Spiruromorpha</taxon>
        <taxon>Thelazioidea</taxon>
        <taxon>Thelaziidae</taxon>
        <taxon>Thelazia</taxon>
    </lineage>
</organism>
<name>A0A0N5CXR1_THECL</name>
<gene>
    <name evidence="1" type="ORF">TCLT_LOCUS5189</name>
</gene>
<dbReference type="EMBL" id="UYYF01004325">
    <property type="protein sequence ID" value="VDN02399.1"/>
    <property type="molecule type" value="Genomic_DNA"/>
</dbReference>
<dbReference type="Proteomes" id="UP000276776">
    <property type="component" value="Unassembled WGS sequence"/>
</dbReference>
<evidence type="ECO:0000313" key="1">
    <source>
        <dbReference type="EMBL" id="VDN02399.1"/>
    </source>
</evidence>
<evidence type="ECO:0000313" key="2">
    <source>
        <dbReference type="Proteomes" id="UP000276776"/>
    </source>
</evidence>
<accession>A0A0N5CXR1</accession>
<reference evidence="1 2" key="2">
    <citation type="submission" date="2018-11" db="EMBL/GenBank/DDBJ databases">
        <authorList>
            <consortium name="Pathogen Informatics"/>
        </authorList>
    </citation>
    <scope>NUCLEOTIDE SEQUENCE [LARGE SCALE GENOMIC DNA]</scope>
</reference>
<dbReference type="AlphaFoldDB" id="A0A0N5CXR1"/>
<evidence type="ECO:0000313" key="3">
    <source>
        <dbReference type="WBParaSite" id="TCLT_0000520001-mRNA-1"/>
    </source>
</evidence>
<keyword evidence="2" id="KW-1185">Reference proteome</keyword>
<reference evidence="3" key="1">
    <citation type="submission" date="2017-02" db="UniProtKB">
        <authorList>
            <consortium name="WormBaseParasite"/>
        </authorList>
    </citation>
    <scope>IDENTIFICATION</scope>
</reference>
<protein>
    <submittedName>
        <fullName evidence="3">ULP_PROTEASE domain-containing protein</fullName>
    </submittedName>
</protein>
<dbReference type="WBParaSite" id="TCLT_0000520001-mRNA-1">
    <property type="protein sequence ID" value="TCLT_0000520001-mRNA-1"/>
    <property type="gene ID" value="TCLT_0000520001"/>
</dbReference>
<sequence>MDNENTKDVARTRKPRKGRKPCFWKCFKKAVTDIWNLRRSFGNFLKRVKKILAQTFSPWFRNSEETITKRRIPKKQSVNNKMITGQKCHIENKQASSTCHSQIFHMKEVPINTKCNIDTAHHISDSAQSSDDSFKASTNVIRRRNIESKKISAKRTSRISLSVNDCTTNTDIDINKKDLSENLRKTYNGADANIVSKKTADNIKDYLHENMKDENKLDCLPTNILDQTDRNTNGNLLYSACDYIAFYAA</sequence>